<comment type="caution">
    <text evidence="3">The sequence shown here is derived from an EMBL/GenBank/DDBJ whole genome shotgun (WGS) entry which is preliminary data.</text>
</comment>
<dbReference type="SUPFAM" id="SSF52047">
    <property type="entry name" value="RNI-like"/>
    <property type="match status" value="1"/>
</dbReference>
<keyword evidence="1" id="KW-0812">Transmembrane</keyword>
<evidence type="ECO:0000259" key="2">
    <source>
        <dbReference type="Pfam" id="PF00561"/>
    </source>
</evidence>
<dbReference type="InterPro" id="IPR032675">
    <property type="entry name" value="LRR_dom_sf"/>
</dbReference>
<dbReference type="Gene3D" id="3.80.10.10">
    <property type="entry name" value="Ribonuclease Inhibitor"/>
    <property type="match status" value="1"/>
</dbReference>
<dbReference type="PANTHER" id="PTHR43433:SF5">
    <property type="entry name" value="AB HYDROLASE-1 DOMAIN-CONTAINING PROTEIN"/>
    <property type="match status" value="1"/>
</dbReference>
<feature type="transmembrane region" description="Helical" evidence="1">
    <location>
        <begin position="858"/>
        <end position="877"/>
    </location>
</feature>
<dbReference type="SUPFAM" id="SSF53474">
    <property type="entry name" value="alpha/beta-Hydrolases"/>
    <property type="match status" value="1"/>
</dbReference>
<accession>A0A815HFX6</accession>
<reference evidence="3" key="1">
    <citation type="submission" date="2021-02" db="EMBL/GenBank/DDBJ databases">
        <authorList>
            <person name="Nowell W R."/>
        </authorList>
    </citation>
    <scope>NUCLEOTIDE SEQUENCE</scope>
</reference>
<evidence type="ECO:0000256" key="1">
    <source>
        <dbReference type="SAM" id="Phobius"/>
    </source>
</evidence>
<dbReference type="AlphaFoldDB" id="A0A815HFX6"/>
<dbReference type="Gene3D" id="3.40.50.1820">
    <property type="entry name" value="alpha/beta hydrolase"/>
    <property type="match status" value="1"/>
</dbReference>
<name>A0A815HFX6_9BILA</name>
<keyword evidence="1" id="KW-1133">Transmembrane helix</keyword>
<dbReference type="InterPro" id="IPR050471">
    <property type="entry name" value="AB_hydrolase"/>
</dbReference>
<dbReference type="Proteomes" id="UP000663891">
    <property type="component" value="Unassembled WGS sequence"/>
</dbReference>
<evidence type="ECO:0000313" key="4">
    <source>
        <dbReference type="Proteomes" id="UP000663891"/>
    </source>
</evidence>
<feature type="domain" description="AB hydrolase-1" evidence="2">
    <location>
        <begin position="628"/>
        <end position="726"/>
    </location>
</feature>
<evidence type="ECO:0000313" key="3">
    <source>
        <dbReference type="EMBL" id="CAF1351653.1"/>
    </source>
</evidence>
<keyword evidence="1" id="KW-0472">Membrane</keyword>
<dbReference type="EMBL" id="CAJNON010000675">
    <property type="protein sequence ID" value="CAF1351653.1"/>
    <property type="molecule type" value="Genomic_DNA"/>
</dbReference>
<dbReference type="Pfam" id="PF00561">
    <property type="entry name" value="Abhydrolase_1"/>
    <property type="match status" value="1"/>
</dbReference>
<feature type="transmembrane region" description="Helical" evidence="1">
    <location>
        <begin position="889"/>
        <end position="913"/>
    </location>
</feature>
<organism evidence="3 4">
    <name type="scientific">Adineta steineri</name>
    <dbReference type="NCBI Taxonomy" id="433720"/>
    <lineage>
        <taxon>Eukaryota</taxon>
        <taxon>Metazoa</taxon>
        <taxon>Spiralia</taxon>
        <taxon>Gnathifera</taxon>
        <taxon>Rotifera</taxon>
        <taxon>Eurotatoria</taxon>
        <taxon>Bdelloidea</taxon>
        <taxon>Adinetida</taxon>
        <taxon>Adinetidae</taxon>
        <taxon>Adineta</taxon>
    </lineage>
</organism>
<dbReference type="PANTHER" id="PTHR43433">
    <property type="entry name" value="HYDROLASE, ALPHA/BETA FOLD FAMILY PROTEIN"/>
    <property type="match status" value="1"/>
</dbReference>
<dbReference type="InterPro" id="IPR029058">
    <property type="entry name" value="AB_hydrolase_fold"/>
</dbReference>
<sequence>MLHNCWFDLLPVELLHYLFSYFSAQEILLIFSDISNYINNVLSGYCAYVINLKLMKKSDFDLICRRILPEQVIALTLSDDNNTFVQSELFLSYYPIEQFTRLRSLILIEIDIKSLKSIFSMLYKLHQLRSFSFNIETIRHRFPAWNNNYLNESNQLKSLIFNSYKQILPQLNHIYLNNSTDLISIQLPNLRQLKLTKSSFDDLKIIFENSSQLKSIDIYLDTNMLNIPFILPSNQLIRLNLKIKNQLISKDQIEQLLSSLIHLKHLELKANVSENVVNGYFWQQLVNSFITFNFKFNVQKINVQKILNSFRTSFWLEEKHWYVAFHNEYLFTLPHFAPVHMDTDNILQFHSTEPNYSIIYHHLNKFTVNTNFLQYNNYRCIHIETLILKYSISIQTLASIIDLNRVEHLIIPSLDSLLTFTCLKYTMPRLYKLTIENNVTIDMMERIRHHRFKQIRVLEIRFTDYIIEELFFLFPCIENLIYKSRIQSIGIMVRLISGFRNLTNASFCADCSFYRKEFNFCSNPNSFGQYFRLYTCQVYHSMNTQLPLSIHWRIDEQSSTYISEQRRYDWYRLKHILHRSQNSTVLYSIYPWLRLPPTPQLPAPVTGSSVQINNVSIWYTTYGPVGAPPLLFIHGGFGQSAYWGLQVAQLKSSYRCILMDSRGQGRSTVTPAGITYDLMASDVIGLLNYLGIQQTHLVGWSDGAIIGLNVAINYPNRLLSLFAFAANYIPSGVKDISNSIVFTTFLSRSQIEYQAINPAPNYTNLYNYLTTMWATLPNWTQQDFAKINPNLPVWIVDADHEEAIFRDQPDTMSSWIPQSGELILPRTSHFAFLQDSDWFTASIARFLVESLKKTKKNYYSIIYFIFNAPYTLKYLAYNLGLSRKIGLEFSLYAEFFSYYITFCLPFVACGVLPEVGTKIKALFCYHRQQVVIHPTT</sequence>
<gene>
    <name evidence="3" type="ORF">VCS650_LOCUS33805</name>
</gene>
<dbReference type="OrthoDB" id="9999981at2759"/>
<proteinExistence type="predicted"/>
<protein>
    <recommendedName>
        <fullName evidence="2">AB hydrolase-1 domain-containing protein</fullName>
    </recommendedName>
</protein>
<dbReference type="InterPro" id="IPR000073">
    <property type="entry name" value="AB_hydrolase_1"/>
</dbReference>